<feature type="compositionally biased region" description="Basic and acidic residues" evidence="1">
    <location>
        <begin position="422"/>
        <end position="441"/>
    </location>
</feature>
<feature type="region of interest" description="Disordered" evidence="1">
    <location>
        <begin position="418"/>
        <end position="478"/>
    </location>
</feature>
<evidence type="ECO:0000313" key="3">
    <source>
        <dbReference type="EnsemblMetazoa" id="XP_038069735.1"/>
    </source>
</evidence>
<feature type="region of interest" description="Disordered" evidence="1">
    <location>
        <begin position="1410"/>
        <end position="1430"/>
    </location>
</feature>
<dbReference type="Pfam" id="PF15084">
    <property type="entry name" value="DUF4550"/>
    <property type="match status" value="1"/>
</dbReference>
<accession>A0A914B008</accession>
<sequence length="1469" mass="166455">MADLAADGAAHDISESSGMAEKESESLERQSSADDKQENLKEGHDTCDENLESAPGDEESNAERLQDDDTETSENKTIESDLRADQFNDENGENVEPSVTVGDANLSERKGSGKSKRKKKKAKDVHKVTMTVTIAKAIPTAEEDVPKLDDLMRKKKRIVEAPKAQNYYHCQYFLLPDDSEPIKTDVVTFGMAAKIYTEHDSKVLKTWQEKNQTWIAWSHSHTLKVTKDLLLKLFNHTLELRIWDSKDKVSSRARFDRPKAFRLPQAKPGEEAEDVGGVRSLVMKQSESYMSLQPRKSFIDRPVPQHGPAELKGMKNFGRKDAKGRPVPPSPENAKTPGQSPPSEVIKVEKRHSGEEREEGQDASKESKLDIFSAVPSGAEVQSEEMKSYAHLGHLAGLPPPEELKEIKKKLKKEKIVALSQKEGDGAKRQADPAGKGRDSSQGRGGDSRTGSNSAPTPGRRGFKESPQQREARRKSHKAEHAAAALAMYIKQYGNACIPIRMKLLFAGLRSVTNRLTTPVRGLEDVFLTLSLDGPLMSESLRRELNPLIIKVSSGTSMPSSPLTYRELARRCQPVYTAYRFFREPTYESCRKPHGKNIYWEDINVELLGTIPKGELVEYLQGPHLEIEVHDRDRRPEEIKQKPTLFGEDIEDDKISNVGMVTAKRTLHNPFVTHIKPWDPYGMAKFDLSDLLLGERVLNLTSPIHSCPIPDVIGRNRTDTRLIGYSNSADGPKDEPLAMGHYLESHSQLKIRVEVAYPLTTSQEVKLKAEVETPSECPFARIVYIFEYKNTEFLHRLLRLVTEINATALNLDKMPQHIIEAALSTYKLSEAQQESRVLDIVTGFQVMDGEKHIFVLEGLREKAVQLIWETLPRPKAKENVTFRVLYNSNMMFSERRYGSLDVDLCRIRLHEPLSSIVQQPLLYVRDMVPKLCLDAITKLDMLVSQDILRNATRNDLFPSADMIVSLSKEFGVPLTAADFEELSESRGEPPLDQNGNVDIWRAQTAPAQHKHREWTPLDLYNDRYLDLLEERRLYAEQSDHIKNNIDAVHEVSNRNKSKKVKPATIRAEPVNGVAHNYSTQTLNSTEQAKELLRRELAKEPGRRFTYCPEYNSATVVPVNVDAVRKQEQQESVDAWQTQNGFIYPGMETALDDNTHSRQPDVARRDELTQPWRENTLHANVLKPTLEEREGYKWSDRNKDMDVWKRPPKTFQPVPPITIHLAGDTLNGERRAAQDGELDDWRSKIVVEDTAMRFHRCATDTELYYRGPRASNQVARLKGLLKDPPKKLALRQAGISEIPALAVVNDPSVDTAAREAGIPVVPAVEPQEVERHCGFMPGPQDEKGWQMEGNRIPIRDMEHAKFSELKKYDFKLYHKDRGALHKRFIQPLTKEDKNSHLFRTVAAVDTAAEASASSTQKLRPGNECFRQPSPSVKAKPLRTEFYYPNREQFWSTPCQRDVTNRRMVMQTDLA</sequence>
<evidence type="ECO:0000313" key="4">
    <source>
        <dbReference type="Proteomes" id="UP000887568"/>
    </source>
</evidence>
<dbReference type="RefSeq" id="XP_038069736.1">
    <property type="nucleotide sequence ID" value="XM_038213808.1"/>
</dbReference>
<dbReference type="PANTHER" id="PTHR33667">
    <property type="entry name" value="SI:DKEY-57N24.6"/>
    <property type="match status" value="1"/>
</dbReference>
<dbReference type="EnsemblMetazoa" id="XM_038213807.1">
    <property type="protein sequence ID" value="XP_038069735.1"/>
    <property type="gene ID" value="LOC119738839"/>
</dbReference>
<reference evidence="3" key="1">
    <citation type="submission" date="2022-11" db="UniProtKB">
        <authorList>
            <consortium name="EnsemblMetazoa"/>
        </authorList>
    </citation>
    <scope>IDENTIFICATION</scope>
</reference>
<feature type="region of interest" description="Disordered" evidence="1">
    <location>
        <begin position="293"/>
        <end position="386"/>
    </location>
</feature>
<dbReference type="EnsemblMetazoa" id="XM_038213808.1">
    <property type="protein sequence ID" value="XP_038069736.1"/>
    <property type="gene ID" value="LOC119738839"/>
</dbReference>
<organism evidence="3 4">
    <name type="scientific">Patiria miniata</name>
    <name type="common">Bat star</name>
    <name type="synonym">Asterina miniata</name>
    <dbReference type="NCBI Taxonomy" id="46514"/>
    <lineage>
        <taxon>Eukaryota</taxon>
        <taxon>Metazoa</taxon>
        <taxon>Echinodermata</taxon>
        <taxon>Eleutherozoa</taxon>
        <taxon>Asterozoa</taxon>
        <taxon>Asteroidea</taxon>
        <taxon>Valvatacea</taxon>
        <taxon>Valvatida</taxon>
        <taxon>Asterinidae</taxon>
        <taxon>Patiria</taxon>
    </lineage>
</organism>
<dbReference type="Proteomes" id="UP000887568">
    <property type="component" value="Unplaced"/>
</dbReference>
<feature type="compositionally biased region" description="Basic and acidic residues" evidence="1">
    <location>
        <begin position="462"/>
        <end position="471"/>
    </location>
</feature>
<name>A0A914B008_PATMI</name>
<feature type="compositionally biased region" description="Basic residues" evidence="1">
    <location>
        <begin position="112"/>
        <end position="123"/>
    </location>
</feature>
<dbReference type="OMA" id="ANILDCF"/>
<dbReference type="OrthoDB" id="188352at2759"/>
<evidence type="ECO:0000259" key="2">
    <source>
        <dbReference type="Pfam" id="PF15084"/>
    </source>
</evidence>
<proteinExistence type="predicted"/>
<dbReference type="InterPro" id="IPR027876">
    <property type="entry name" value="DUF4550"/>
</dbReference>
<feature type="domain" description="DUF4550" evidence="2">
    <location>
        <begin position="166"/>
        <end position="260"/>
    </location>
</feature>
<feature type="compositionally biased region" description="Basic and acidic residues" evidence="1">
    <location>
        <begin position="61"/>
        <end position="86"/>
    </location>
</feature>
<feature type="compositionally biased region" description="Acidic residues" evidence="1">
    <location>
        <begin position="48"/>
        <end position="60"/>
    </location>
</feature>
<protein>
    <recommendedName>
        <fullName evidence="2">DUF4550 domain-containing protein</fullName>
    </recommendedName>
</protein>
<evidence type="ECO:0000256" key="1">
    <source>
        <dbReference type="SAM" id="MobiDB-lite"/>
    </source>
</evidence>
<dbReference type="RefSeq" id="XP_038069735.1">
    <property type="nucleotide sequence ID" value="XM_038213807.1"/>
</dbReference>
<dbReference type="PANTHER" id="PTHR33667:SF7">
    <property type="entry name" value="RIKEN CDNA 1810020O05 GENE"/>
    <property type="match status" value="1"/>
</dbReference>
<feature type="region of interest" description="Disordered" evidence="1">
    <location>
        <begin position="1"/>
        <end position="123"/>
    </location>
</feature>
<keyword evidence="4" id="KW-1185">Reference proteome</keyword>
<dbReference type="GeneID" id="119738839"/>
<feature type="compositionally biased region" description="Basic and acidic residues" evidence="1">
    <location>
        <begin position="346"/>
        <end position="369"/>
    </location>
</feature>
<feature type="compositionally biased region" description="Basic and acidic residues" evidence="1">
    <location>
        <begin position="9"/>
        <end position="47"/>
    </location>
</feature>